<feature type="transmembrane region" description="Helical" evidence="1">
    <location>
        <begin position="12"/>
        <end position="33"/>
    </location>
</feature>
<dbReference type="Pfam" id="PF10646">
    <property type="entry name" value="Germane"/>
    <property type="match status" value="1"/>
</dbReference>
<accession>A0A941GSS6</accession>
<dbReference type="InterPro" id="IPR019606">
    <property type="entry name" value="GerMN"/>
</dbReference>
<keyword evidence="1" id="KW-1133">Transmembrane helix</keyword>
<organism evidence="3 4">
    <name type="scientific">Gomphosphaeria aponina SAG 52.96 = DSM 107014</name>
    <dbReference type="NCBI Taxonomy" id="1521640"/>
    <lineage>
        <taxon>Bacteria</taxon>
        <taxon>Bacillati</taxon>
        <taxon>Cyanobacteriota</taxon>
        <taxon>Cyanophyceae</taxon>
        <taxon>Oscillatoriophycideae</taxon>
        <taxon>Chroococcales</taxon>
        <taxon>Gomphosphaeriaceae</taxon>
        <taxon>Gomphosphaeria</taxon>
    </lineage>
</organism>
<dbReference type="Proteomes" id="UP000767446">
    <property type="component" value="Unassembled WGS sequence"/>
</dbReference>
<proteinExistence type="predicted"/>
<feature type="domain" description="GerMN" evidence="2">
    <location>
        <begin position="92"/>
        <end position="178"/>
    </location>
</feature>
<evidence type="ECO:0000256" key="1">
    <source>
        <dbReference type="SAM" id="Phobius"/>
    </source>
</evidence>
<keyword evidence="1" id="KW-0472">Membrane</keyword>
<reference evidence="3" key="1">
    <citation type="submission" date="2021-02" db="EMBL/GenBank/DDBJ databases">
        <title>Metagenome analyses of Stigonema ocellatum DSM 106950, Chlorogloea purpurea SAG 13.99 and Gomphosphaeria aponina DSM 107014.</title>
        <authorList>
            <person name="Marter P."/>
            <person name="Huang S."/>
        </authorList>
    </citation>
    <scope>NUCLEOTIDE SEQUENCE</scope>
    <source>
        <strain evidence="3">JP213</strain>
    </source>
</reference>
<sequence>MQDQQKSRRLSSGIITGISVAVLAASGIAWWVINSPHPPAPTNQTVNPTPTLPQQSEAEELQIYWLNAAGNDIELLPANIKIENAANEQELLETAFRLLLAGPDLDAYTSTIPPGTKLLGLSLKEDGVHINLSQEFTSGGGSASMTGRLGQIIYTATSLNPKEAVYIDIEDSPLEVLGGEGLIIERPMTRKDFEENFTF</sequence>
<name>A0A941GSS6_9CHRO</name>
<dbReference type="SMART" id="SM00909">
    <property type="entry name" value="Germane"/>
    <property type="match status" value="1"/>
</dbReference>
<keyword evidence="1" id="KW-0812">Transmembrane</keyword>
<comment type="caution">
    <text evidence="3">The sequence shown here is derived from an EMBL/GenBank/DDBJ whole genome shotgun (WGS) entry which is preliminary data.</text>
</comment>
<protein>
    <submittedName>
        <fullName evidence="3">GerMN domain-containing protein</fullName>
    </submittedName>
</protein>
<evidence type="ECO:0000259" key="2">
    <source>
        <dbReference type="SMART" id="SM00909"/>
    </source>
</evidence>
<evidence type="ECO:0000313" key="3">
    <source>
        <dbReference type="EMBL" id="MBR8828815.1"/>
    </source>
</evidence>
<evidence type="ECO:0000313" key="4">
    <source>
        <dbReference type="Proteomes" id="UP000767446"/>
    </source>
</evidence>
<dbReference type="EMBL" id="JADQBC010000089">
    <property type="protein sequence ID" value="MBR8828815.1"/>
    <property type="molecule type" value="Genomic_DNA"/>
</dbReference>
<dbReference type="AlphaFoldDB" id="A0A941GSS6"/>
<gene>
    <name evidence="3" type="ORF">DSM107014_13090</name>
</gene>